<feature type="transmembrane region" description="Helical" evidence="5">
    <location>
        <begin position="12"/>
        <end position="30"/>
    </location>
</feature>
<evidence type="ECO:0000256" key="2">
    <source>
        <dbReference type="ARBA" id="ARBA00022692"/>
    </source>
</evidence>
<evidence type="ECO:0000256" key="3">
    <source>
        <dbReference type="ARBA" id="ARBA00022989"/>
    </source>
</evidence>
<dbReference type="PROSITE" id="PS50801">
    <property type="entry name" value="STAS"/>
    <property type="match status" value="1"/>
</dbReference>
<comment type="caution">
    <text evidence="7">The sequence shown here is derived from an EMBL/GenBank/DDBJ whole genome shotgun (WGS) entry which is preliminary data.</text>
</comment>
<dbReference type="SUPFAM" id="SSF52091">
    <property type="entry name" value="SpoIIaa-like"/>
    <property type="match status" value="1"/>
</dbReference>
<comment type="subcellular location">
    <subcellularLocation>
        <location evidence="1">Membrane</location>
        <topology evidence="1">Multi-pass membrane protein</topology>
    </subcellularLocation>
</comment>
<dbReference type="CDD" id="cd07042">
    <property type="entry name" value="STAS_SulP_like_sulfate_transporter"/>
    <property type="match status" value="1"/>
</dbReference>
<dbReference type="PANTHER" id="PTHR43310:SF1">
    <property type="entry name" value="SULFATE TRANSPORTER YBAR-RELATED"/>
    <property type="match status" value="1"/>
</dbReference>
<feature type="transmembrane region" description="Helical" evidence="5">
    <location>
        <begin position="306"/>
        <end position="325"/>
    </location>
</feature>
<dbReference type="InterPro" id="IPR052706">
    <property type="entry name" value="Membrane-Transporter-like"/>
</dbReference>
<evidence type="ECO:0000313" key="7">
    <source>
        <dbReference type="EMBL" id="SEQ43397.1"/>
    </source>
</evidence>
<sequence>MLQRLFGFQNQNIRIQSEILAGLTVAMTMIPESLSFAILAGLHPLTGLYAAFLMGIITAVFGGRPGMVSGGAGATIIVMISLIAMYGIEYLFAAVVLAGIIQVLVGVLKLGRFVRFIPQPVMYGFLNGLAIVIFFAQIAQFKIDIEGVNTWLSGMALYIMIGLTLLTILVVTIFPKITKKVPATLVAIIVTTAVVFFFQVDTRKVMDIAHISGSLPSFHIPSLPFTLETLQIILPFSLVMAGVGLVESLLTLSIVDEITNTKGNSNKESIAQGIANITNGFFGGMGGCAMIAQTLVNLDAGARSRLAAIIGSLTILAIILVGAPIIEQIPIAALVGVMMIVAITTFKWVSFQLVTRMPKADIFVLFLVTIIIVITHNLALAVLIGVIVSALVFAWDNAIRIRARKSFDPHGNKVYAIYGPLFFGSTTSFIEKFTPLTDTPVVYLDFKESRIVDMSAIEALKKLIDKYQEQNKQILLINVNAESKRLLINSKLFNSNLLENN</sequence>
<proteinExistence type="predicted"/>
<organism evidence="7 8">
    <name type="scientific">Myroides profundi</name>
    <dbReference type="NCBI Taxonomy" id="480520"/>
    <lineage>
        <taxon>Bacteria</taxon>
        <taxon>Pseudomonadati</taxon>
        <taxon>Bacteroidota</taxon>
        <taxon>Flavobacteriia</taxon>
        <taxon>Flavobacteriales</taxon>
        <taxon>Flavobacteriaceae</taxon>
        <taxon>Myroides</taxon>
    </lineage>
</organism>
<feature type="transmembrane region" description="Helical" evidence="5">
    <location>
        <begin position="67"/>
        <end position="84"/>
    </location>
</feature>
<evidence type="ECO:0000256" key="4">
    <source>
        <dbReference type="ARBA" id="ARBA00023136"/>
    </source>
</evidence>
<dbReference type="RefSeq" id="WP_041889573.1">
    <property type="nucleotide sequence ID" value="NZ_CP010817.1"/>
</dbReference>
<dbReference type="Pfam" id="PF01740">
    <property type="entry name" value="STAS"/>
    <property type="match status" value="1"/>
</dbReference>
<keyword evidence="4 5" id="KW-0472">Membrane</keyword>
<feature type="transmembrane region" description="Helical" evidence="5">
    <location>
        <begin position="181"/>
        <end position="200"/>
    </location>
</feature>
<name>A0AAJ4W2J8_MYRPR</name>
<feature type="transmembrane region" description="Helical" evidence="5">
    <location>
        <begin position="362"/>
        <end position="395"/>
    </location>
</feature>
<dbReference type="Gene3D" id="3.30.750.24">
    <property type="entry name" value="STAS domain"/>
    <property type="match status" value="1"/>
</dbReference>
<accession>A0AAJ4W2J8</accession>
<evidence type="ECO:0000256" key="5">
    <source>
        <dbReference type="SAM" id="Phobius"/>
    </source>
</evidence>
<reference evidence="7 8" key="1">
    <citation type="submission" date="2016-10" db="EMBL/GenBank/DDBJ databases">
        <authorList>
            <person name="Varghese N."/>
            <person name="Submissions S."/>
        </authorList>
    </citation>
    <scope>NUCLEOTIDE SEQUENCE [LARGE SCALE GENOMIC DNA]</scope>
    <source>
        <strain evidence="8">DSM 19823 / KCTC 23066 / CCTCC M 208030 / D25</strain>
    </source>
</reference>
<evidence type="ECO:0000313" key="8">
    <source>
        <dbReference type="Proteomes" id="UP000183496"/>
    </source>
</evidence>
<protein>
    <submittedName>
        <fullName evidence="7">Sulfate permease, SulP family</fullName>
    </submittedName>
</protein>
<feature type="transmembrane region" description="Helical" evidence="5">
    <location>
        <begin position="151"/>
        <end position="174"/>
    </location>
</feature>
<dbReference type="InterPro" id="IPR011547">
    <property type="entry name" value="SLC26A/SulP_dom"/>
</dbReference>
<feature type="transmembrane region" description="Helical" evidence="5">
    <location>
        <begin position="36"/>
        <end position="60"/>
    </location>
</feature>
<feature type="transmembrane region" description="Helical" evidence="5">
    <location>
        <begin position="232"/>
        <end position="255"/>
    </location>
</feature>
<keyword evidence="2 5" id="KW-0812">Transmembrane</keyword>
<feature type="domain" description="STAS" evidence="6">
    <location>
        <begin position="414"/>
        <end position="501"/>
    </location>
</feature>
<feature type="transmembrane region" description="Helical" evidence="5">
    <location>
        <begin position="120"/>
        <end position="139"/>
    </location>
</feature>
<dbReference type="InterPro" id="IPR036513">
    <property type="entry name" value="STAS_dom_sf"/>
</dbReference>
<feature type="transmembrane region" description="Helical" evidence="5">
    <location>
        <begin position="90"/>
        <end position="108"/>
    </location>
</feature>
<evidence type="ECO:0000259" key="6">
    <source>
        <dbReference type="PROSITE" id="PS50801"/>
    </source>
</evidence>
<gene>
    <name evidence="7" type="ORF">SAMN04488089_103129</name>
</gene>
<feature type="transmembrane region" description="Helical" evidence="5">
    <location>
        <begin position="331"/>
        <end position="350"/>
    </location>
</feature>
<dbReference type="EMBL" id="FOFY01000003">
    <property type="protein sequence ID" value="SEQ43397.1"/>
    <property type="molecule type" value="Genomic_DNA"/>
</dbReference>
<dbReference type="Pfam" id="PF00916">
    <property type="entry name" value="Sulfate_transp"/>
    <property type="match status" value="1"/>
</dbReference>
<keyword evidence="3 5" id="KW-1133">Transmembrane helix</keyword>
<dbReference type="GO" id="GO:0016020">
    <property type="term" value="C:membrane"/>
    <property type="evidence" value="ECO:0007669"/>
    <property type="project" value="UniProtKB-SubCell"/>
</dbReference>
<dbReference type="AlphaFoldDB" id="A0AAJ4W2J8"/>
<dbReference type="InterPro" id="IPR002645">
    <property type="entry name" value="STAS_dom"/>
</dbReference>
<dbReference type="KEGG" id="mpw:MPR_0892"/>
<dbReference type="PANTHER" id="PTHR43310">
    <property type="entry name" value="SULFATE TRANSPORTER YBAR-RELATED"/>
    <property type="match status" value="1"/>
</dbReference>
<keyword evidence="8" id="KW-1185">Reference proteome</keyword>
<evidence type="ECO:0000256" key="1">
    <source>
        <dbReference type="ARBA" id="ARBA00004141"/>
    </source>
</evidence>
<dbReference type="Proteomes" id="UP000183496">
    <property type="component" value="Unassembled WGS sequence"/>
</dbReference>